<gene>
    <name evidence="1" type="ORF">RJT34_32646</name>
</gene>
<sequence>MEVGVDPGIHDVRETMVRLGWTKSVHDVRVTMVEEIEVGIDQSENVVMATLVKEGQDRVDQIADEMVRGVIANEVHVTNDQTHDMVRDVKRIVIDS</sequence>
<keyword evidence="2" id="KW-1185">Reference proteome</keyword>
<organism evidence="1 2">
    <name type="scientific">Clitoria ternatea</name>
    <name type="common">Butterfly pea</name>
    <dbReference type="NCBI Taxonomy" id="43366"/>
    <lineage>
        <taxon>Eukaryota</taxon>
        <taxon>Viridiplantae</taxon>
        <taxon>Streptophyta</taxon>
        <taxon>Embryophyta</taxon>
        <taxon>Tracheophyta</taxon>
        <taxon>Spermatophyta</taxon>
        <taxon>Magnoliopsida</taxon>
        <taxon>eudicotyledons</taxon>
        <taxon>Gunneridae</taxon>
        <taxon>Pentapetalae</taxon>
        <taxon>rosids</taxon>
        <taxon>fabids</taxon>
        <taxon>Fabales</taxon>
        <taxon>Fabaceae</taxon>
        <taxon>Papilionoideae</taxon>
        <taxon>50 kb inversion clade</taxon>
        <taxon>NPAAA clade</taxon>
        <taxon>indigoferoid/millettioid clade</taxon>
        <taxon>Phaseoleae</taxon>
        <taxon>Clitoria</taxon>
    </lineage>
</organism>
<accession>A0AAN9I645</accession>
<name>A0AAN9I645_CLITE</name>
<reference evidence="1 2" key="1">
    <citation type="submission" date="2024-01" db="EMBL/GenBank/DDBJ databases">
        <title>The genomes of 5 underutilized Papilionoideae crops provide insights into root nodulation and disease resistance.</title>
        <authorList>
            <person name="Yuan L."/>
        </authorList>
    </citation>
    <scope>NUCLEOTIDE SEQUENCE [LARGE SCALE GENOMIC DNA]</scope>
    <source>
        <strain evidence="1">LY-2023</strain>
        <tissue evidence="1">Leaf</tissue>
    </source>
</reference>
<proteinExistence type="predicted"/>
<dbReference type="Proteomes" id="UP001359559">
    <property type="component" value="Unassembled WGS sequence"/>
</dbReference>
<dbReference type="EMBL" id="JAYKXN010000008">
    <property type="protein sequence ID" value="KAK7265030.1"/>
    <property type="molecule type" value="Genomic_DNA"/>
</dbReference>
<evidence type="ECO:0000313" key="1">
    <source>
        <dbReference type="EMBL" id="KAK7265030.1"/>
    </source>
</evidence>
<protein>
    <submittedName>
        <fullName evidence="1">Uncharacterized protein</fullName>
    </submittedName>
</protein>
<dbReference type="AlphaFoldDB" id="A0AAN9I645"/>
<evidence type="ECO:0000313" key="2">
    <source>
        <dbReference type="Proteomes" id="UP001359559"/>
    </source>
</evidence>
<comment type="caution">
    <text evidence="1">The sequence shown here is derived from an EMBL/GenBank/DDBJ whole genome shotgun (WGS) entry which is preliminary data.</text>
</comment>